<sequence>MALCLSKGGWLPENDDENVGTTPDDVALTPTMPAVTIQTDNAGLVLANWVKKTIKESDEVKATLMTSEDKVIRAYGWHIHQQTQDRDLVEAMGVFIKRSPNRFRVADYVAASSAASSAVRKPSAVRRPSSIWPSGTVCSSAAIRLLRIPVGRRDHGIWLRVTV</sequence>
<proteinExistence type="predicted"/>
<name>A0A2T3AP75_AMORE</name>
<dbReference type="RefSeq" id="XP_024716461.1">
    <property type="nucleotide sequence ID" value="XM_024864098.1"/>
</dbReference>
<evidence type="ECO:0000313" key="1">
    <source>
        <dbReference type="EMBL" id="PSS06731.1"/>
    </source>
</evidence>
<dbReference type="AlphaFoldDB" id="A0A2T3AP75"/>
<organism evidence="1 2">
    <name type="scientific">Amorphotheca resinae ATCC 22711</name>
    <dbReference type="NCBI Taxonomy" id="857342"/>
    <lineage>
        <taxon>Eukaryota</taxon>
        <taxon>Fungi</taxon>
        <taxon>Dikarya</taxon>
        <taxon>Ascomycota</taxon>
        <taxon>Pezizomycotina</taxon>
        <taxon>Leotiomycetes</taxon>
        <taxon>Helotiales</taxon>
        <taxon>Amorphothecaceae</taxon>
        <taxon>Amorphotheca</taxon>
    </lineage>
</organism>
<dbReference type="GeneID" id="36572179"/>
<accession>A0A2T3AP75</accession>
<gene>
    <name evidence="1" type="ORF">M430DRAFT_195301</name>
</gene>
<dbReference type="EMBL" id="KZ679020">
    <property type="protein sequence ID" value="PSS06731.1"/>
    <property type="molecule type" value="Genomic_DNA"/>
</dbReference>
<dbReference type="InParanoid" id="A0A2T3AP75"/>
<keyword evidence="2" id="KW-1185">Reference proteome</keyword>
<evidence type="ECO:0000313" key="2">
    <source>
        <dbReference type="Proteomes" id="UP000241818"/>
    </source>
</evidence>
<dbReference type="Proteomes" id="UP000241818">
    <property type="component" value="Unassembled WGS sequence"/>
</dbReference>
<reference evidence="1 2" key="1">
    <citation type="journal article" date="2018" name="New Phytol.">
        <title>Comparative genomics and transcriptomics depict ericoid mycorrhizal fungi as versatile saprotrophs and plant mutualists.</title>
        <authorList>
            <person name="Martino E."/>
            <person name="Morin E."/>
            <person name="Grelet G.A."/>
            <person name="Kuo A."/>
            <person name="Kohler A."/>
            <person name="Daghino S."/>
            <person name="Barry K.W."/>
            <person name="Cichocki N."/>
            <person name="Clum A."/>
            <person name="Dockter R.B."/>
            <person name="Hainaut M."/>
            <person name="Kuo R.C."/>
            <person name="LaButti K."/>
            <person name="Lindahl B.D."/>
            <person name="Lindquist E.A."/>
            <person name="Lipzen A."/>
            <person name="Khouja H.R."/>
            <person name="Magnuson J."/>
            <person name="Murat C."/>
            <person name="Ohm R.A."/>
            <person name="Singer S.W."/>
            <person name="Spatafora J.W."/>
            <person name="Wang M."/>
            <person name="Veneault-Fourrey C."/>
            <person name="Henrissat B."/>
            <person name="Grigoriev I.V."/>
            <person name="Martin F.M."/>
            <person name="Perotto S."/>
        </authorList>
    </citation>
    <scope>NUCLEOTIDE SEQUENCE [LARGE SCALE GENOMIC DNA]</scope>
    <source>
        <strain evidence="1 2">ATCC 22711</strain>
    </source>
</reference>
<protein>
    <submittedName>
        <fullName evidence="1">Uncharacterized protein</fullName>
    </submittedName>
</protein>